<proteinExistence type="inferred from homology"/>
<dbReference type="InterPro" id="IPR036404">
    <property type="entry name" value="Jacalin-like_lectin_dom_sf"/>
</dbReference>
<dbReference type="InterPro" id="IPR033734">
    <property type="entry name" value="Jacalin-like_lectin_dom_plant"/>
</dbReference>
<dbReference type="FunFam" id="2.100.10.30:FF:000001">
    <property type="entry name" value="Jacalin-related lectin 33"/>
    <property type="match status" value="1"/>
</dbReference>
<dbReference type="GO" id="GO:0030246">
    <property type="term" value="F:carbohydrate binding"/>
    <property type="evidence" value="ECO:0007669"/>
    <property type="project" value="UniProtKB-KW"/>
</dbReference>
<feature type="domain" description="Jacalin-type lectin" evidence="3">
    <location>
        <begin position="23"/>
        <end position="168"/>
    </location>
</feature>
<evidence type="ECO:0000259" key="3">
    <source>
        <dbReference type="PROSITE" id="PS51752"/>
    </source>
</evidence>
<evidence type="ECO:0000313" key="5">
    <source>
        <dbReference type="Proteomes" id="UP001210211"/>
    </source>
</evidence>
<gene>
    <name evidence="4" type="ORF">LUZ61_012605</name>
</gene>
<organism evidence="4 5">
    <name type="scientific">Rhynchospora tenuis</name>
    <dbReference type="NCBI Taxonomy" id="198213"/>
    <lineage>
        <taxon>Eukaryota</taxon>
        <taxon>Viridiplantae</taxon>
        <taxon>Streptophyta</taxon>
        <taxon>Embryophyta</taxon>
        <taxon>Tracheophyta</taxon>
        <taxon>Spermatophyta</taxon>
        <taxon>Magnoliopsida</taxon>
        <taxon>Liliopsida</taxon>
        <taxon>Poales</taxon>
        <taxon>Cyperaceae</taxon>
        <taxon>Cyperoideae</taxon>
        <taxon>Rhynchosporeae</taxon>
        <taxon>Rhynchospora</taxon>
    </lineage>
</organism>
<keyword evidence="5" id="KW-1185">Reference proteome</keyword>
<dbReference type="CDD" id="cd09612">
    <property type="entry name" value="Jacalin"/>
    <property type="match status" value="1"/>
</dbReference>
<comment type="similarity">
    <text evidence="1">Belongs to the jacalin lectin family.</text>
</comment>
<dbReference type="EMBL" id="JAMRDG010000001">
    <property type="protein sequence ID" value="KAJ3708900.1"/>
    <property type="molecule type" value="Genomic_DNA"/>
</dbReference>
<dbReference type="PANTHER" id="PTHR47293:SF68">
    <property type="entry name" value="JACALIN-RELATED LECTIN 3"/>
    <property type="match status" value="1"/>
</dbReference>
<reference evidence="4 5" key="1">
    <citation type="journal article" date="2022" name="Cell">
        <title>Repeat-based holocentromeres influence genome architecture and karyotype evolution.</title>
        <authorList>
            <person name="Hofstatter P.G."/>
            <person name="Thangavel G."/>
            <person name="Lux T."/>
            <person name="Neumann P."/>
            <person name="Vondrak T."/>
            <person name="Novak P."/>
            <person name="Zhang M."/>
            <person name="Costa L."/>
            <person name="Castellani M."/>
            <person name="Scott A."/>
            <person name="Toegelov H."/>
            <person name="Fuchs J."/>
            <person name="Mata-Sucre Y."/>
            <person name="Dias Y."/>
            <person name="Vanzela A.L.L."/>
            <person name="Huettel B."/>
            <person name="Almeida C.C.S."/>
            <person name="Simkova H."/>
            <person name="Souza G."/>
            <person name="Pedrosa-Harand A."/>
            <person name="Macas J."/>
            <person name="Mayer K.F.X."/>
            <person name="Houben A."/>
            <person name="Marques A."/>
        </authorList>
    </citation>
    <scope>NUCLEOTIDE SEQUENCE [LARGE SCALE GENOMIC DNA]</scope>
    <source>
        <strain evidence="4">RhyTen1mFocal</strain>
    </source>
</reference>
<dbReference type="PANTHER" id="PTHR47293">
    <property type="entry name" value="JACALIN-RELATED LECTIN 3"/>
    <property type="match status" value="1"/>
</dbReference>
<dbReference type="InterPro" id="IPR001229">
    <property type="entry name" value="Jacalin-like_lectin_dom"/>
</dbReference>
<dbReference type="Proteomes" id="UP001210211">
    <property type="component" value="Unassembled WGS sequence"/>
</dbReference>
<sequence>MKICPAVTRVALTSPSIEGEISRQCPTAWGGIGGKPWDDGVFCGITAIYVRSDCSVINSIELLYKSWDSTEISYTHGSSRGTILHRIELEEAEHLVSIAGYYGNAEGTGAYEVIKSLTFFTNKSKFGPIGEVGRYFSTASSSSRSSKVVGFFGRSSFYLDAIGVHLSYF</sequence>
<dbReference type="SMART" id="SM00915">
    <property type="entry name" value="Jacalin"/>
    <property type="match status" value="1"/>
</dbReference>
<evidence type="ECO:0000313" key="4">
    <source>
        <dbReference type="EMBL" id="KAJ3708900.1"/>
    </source>
</evidence>
<dbReference type="AlphaFoldDB" id="A0AAD6A3G0"/>
<dbReference type="Gene3D" id="2.100.10.30">
    <property type="entry name" value="Jacalin-like lectin domain"/>
    <property type="match status" value="1"/>
</dbReference>
<evidence type="ECO:0000256" key="2">
    <source>
        <dbReference type="ARBA" id="ARBA00022734"/>
    </source>
</evidence>
<accession>A0AAD6A3G0</accession>
<dbReference type="PROSITE" id="PS51752">
    <property type="entry name" value="JACALIN_LECTIN"/>
    <property type="match status" value="1"/>
</dbReference>
<keyword evidence="2" id="KW-0430">Lectin</keyword>
<evidence type="ECO:0000256" key="1">
    <source>
        <dbReference type="ARBA" id="ARBA00006568"/>
    </source>
</evidence>
<dbReference type="Pfam" id="PF01419">
    <property type="entry name" value="Jacalin"/>
    <property type="match status" value="1"/>
</dbReference>
<comment type="caution">
    <text evidence="4">The sequence shown here is derived from an EMBL/GenBank/DDBJ whole genome shotgun (WGS) entry which is preliminary data.</text>
</comment>
<protein>
    <recommendedName>
        <fullName evidence="3">Jacalin-type lectin domain-containing protein</fullName>
    </recommendedName>
</protein>
<dbReference type="SUPFAM" id="SSF51101">
    <property type="entry name" value="Mannose-binding lectins"/>
    <property type="match status" value="1"/>
</dbReference>
<name>A0AAD6A3G0_9POAL</name>